<dbReference type="InterPro" id="IPR024019">
    <property type="entry name" value="CHP04096"/>
</dbReference>
<reference evidence="1 2" key="1">
    <citation type="submission" date="2019-05" db="EMBL/GenBank/DDBJ databases">
        <title>Draft genome sequence of Nonomuraea turkmeniaca DSM 43926.</title>
        <authorList>
            <person name="Saricaoglu S."/>
            <person name="Isik K."/>
        </authorList>
    </citation>
    <scope>NUCLEOTIDE SEQUENCE [LARGE SCALE GENOMIC DNA]</scope>
    <source>
        <strain evidence="1 2">DSM 43926</strain>
    </source>
</reference>
<keyword evidence="1" id="KW-0489">Methyltransferase</keyword>
<accession>A0A5S4FPL9</accession>
<dbReference type="NCBIfam" id="TIGR04096">
    <property type="entry name" value="dnd_rel_methyl"/>
    <property type="match status" value="1"/>
</dbReference>
<evidence type="ECO:0000313" key="2">
    <source>
        <dbReference type="Proteomes" id="UP000309128"/>
    </source>
</evidence>
<dbReference type="Pfam" id="PF13489">
    <property type="entry name" value="Methyltransf_23"/>
    <property type="match status" value="1"/>
</dbReference>
<dbReference type="EMBL" id="VCKY01000027">
    <property type="protein sequence ID" value="TMR22628.1"/>
    <property type="molecule type" value="Genomic_DNA"/>
</dbReference>
<dbReference type="GO" id="GO:0008168">
    <property type="term" value="F:methyltransferase activity"/>
    <property type="evidence" value="ECO:0007669"/>
    <property type="project" value="UniProtKB-KW"/>
</dbReference>
<dbReference type="OrthoDB" id="224775at2"/>
<dbReference type="GO" id="GO:0032259">
    <property type="term" value="P:methylation"/>
    <property type="evidence" value="ECO:0007669"/>
    <property type="project" value="UniProtKB-KW"/>
</dbReference>
<dbReference type="Proteomes" id="UP000309128">
    <property type="component" value="Unassembled WGS sequence"/>
</dbReference>
<comment type="caution">
    <text evidence="1">The sequence shown here is derived from an EMBL/GenBank/DDBJ whole genome shotgun (WGS) entry which is preliminary data.</text>
</comment>
<sequence>MDTVQRSRTAIARQRLSMPARVAMSDAVVKTDTTVLDYGCGRGDDVGYLAALGIAVQGWDPHFRPIPPPTRADVVLLTYVLNVIENIDERMETLKAALGLARRCLVVSVRLRWEEHSIQGLDHHDGVITTRGTFQALHRPEEFRLWANMITGIVQ</sequence>
<evidence type="ECO:0000313" key="1">
    <source>
        <dbReference type="EMBL" id="TMR22628.1"/>
    </source>
</evidence>
<dbReference type="SUPFAM" id="SSF53335">
    <property type="entry name" value="S-adenosyl-L-methionine-dependent methyltransferases"/>
    <property type="match status" value="1"/>
</dbReference>
<proteinExistence type="predicted"/>
<keyword evidence="2" id="KW-1185">Reference proteome</keyword>
<keyword evidence="1" id="KW-0808">Transferase</keyword>
<dbReference type="AlphaFoldDB" id="A0A5S4FPL9"/>
<name>A0A5S4FPL9_9ACTN</name>
<dbReference type="Gene3D" id="3.40.50.150">
    <property type="entry name" value="Vaccinia Virus protein VP39"/>
    <property type="match status" value="1"/>
</dbReference>
<dbReference type="RefSeq" id="WP_138666003.1">
    <property type="nucleotide sequence ID" value="NZ_VCKY01000027.1"/>
</dbReference>
<organism evidence="1 2">
    <name type="scientific">Nonomuraea turkmeniaca</name>
    <dbReference type="NCBI Taxonomy" id="103838"/>
    <lineage>
        <taxon>Bacteria</taxon>
        <taxon>Bacillati</taxon>
        <taxon>Actinomycetota</taxon>
        <taxon>Actinomycetes</taxon>
        <taxon>Streptosporangiales</taxon>
        <taxon>Streptosporangiaceae</taxon>
        <taxon>Nonomuraea</taxon>
    </lineage>
</organism>
<dbReference type="InterPro" id="IPR029063">
    <property type="entry name" value="SAM-dependent_MTases_sf"/>
</dbReference>
<protein>
    <submittedName>
        <fullName evidence="1">DNA phosphorothioation-associated putative methyltransferase</fullName>
    </submittedName>
</protein>
<gene>
    <name evidence="1" type="ORF">ETD86_10875</name>
</gene>